<dbReference type="EMBL" id="JAYMYQ010000003">
    <property type="protein sequence ID" value="KAK7345152.1"/>
    <property type="molecule type" value="Genomic_DNA"/>
</dbReference>
<gene>
    <name evidence="1" type="ORF">VNO77_15661</name>
</gene>
<reference evidence="1 2" key="1">
    <citation type="submission" date="2024-01" db="EMBL/GenBank/DDBJ databases">
        <title>The genomes of 5 underutilized Papilionoideae crops provide insights into root nodulation and disease resistanc.</title>
        <authorList>
            <person name="Jiang F."/>
        </authorList>
    </citation>
    <scope>NUCLEOTIDE SEQUENCE [LARGE SCALE GENOMIC DNA]</scope>
    <source>
        <strain evidence="1">LVBAO_FW01</strain>
        <tissue evidence="1">Leaves</tissue>
    </source>
</reference>
<evidence type="ECO:0000313" key="2">
    <source>
        <dbReference type="Proteomes" id="UP001367508"/>
    </source>
</evidence>
<proteinExistence type="predicted"/>
<comment type="caution">
    <text evidence="1">The sequence shown here is derived from an EMBL/GenBank/DDBJ whole genome shotgun (WGS) entry which is preliminary data.</text>
</comment>
<protein>
    <submittedName>
        <fullName evidence="1">Uncharacterized protein</fullName>
    </submittedName>
</protein>
<dbReference type="Proteomes" id="UP001367508">
    <property type="component" value="Unassembled WGS sequence"/>
</dbReference>
<name>A0AAN9QRG8_CANGL</name>
<dbReference type="AlphaFoldDB" id="A0AAN9QRG8"/>
<accession>A0AAN9QRG8</accession>
<organism evidence="1 2">
    <name type="scientific">Canavalia gladiata</name>
    <name type="common">Sword bean</name>
    <name type="synonym">Dolichos gladiatus</name>
    <dbReference type="NCBI Taxonomy" id="3824"/>
    <lineage>
        <taxon>Eukaryota</taxon>
        <taxon>Viridiplantae</taxon>
        <taxon>Streptophyta</taxon>
        <taxon>Embryophyta</taxon>
        <taxon>Tracheophyta</taxon>
        <taxon>Spermatophyta</taxon>
        <taxon>Magnoliopsida</taxon>
        <taxon>eudicotyledons</taxon>
        <taxon>Gunneridae</taxon>
        <taxon>Pentapetalae</taxon>
        <taxon>rosids</taxon>
        <taxon>fabids</taxon>
        <taxon>Fabales</taxon>
        <taxon>Fabaceae</taxon>
        <taxon>Papilionoideae</taxon>
        <taxon>50 kb inversion clade</taxon>
        <taxon>NPAAA clade</taxon>
        <taxon>indigoferoid/millettioid clade</taxon>
        <taxon>Phaseoleae</taxon>
        <taxon>Canavalia</taxon>
    </lineage>
</organism>
<keyword evidence="2" id="KW-1185">Reference proteome</keyword>
<sequence>MGRIALLCKREESENHTCCCSQKLETHDVLLLKTNVLVRCCCAVAHNQRAGAAVLLLTEARNSRRTVAHNQRAGVAVVRQAFVIFLYFPTGISIQFPPTTLQSIMKRREKKYIAFISQGALHTKAIKLNTSIKNTLAAGNHSWDCNYNFEKRMGI</sequence>
<evidence type="ECO:0000313" key="1">
    <source>
        <dbReference type="EMBL" id="KAK7345152.1"/>
    </source>
</evidence>